<protein>
    <submittedName>
        <fullName evidence="2">Portal protein</fullName>
    </submittedName>
</protein>
<dbReference type="RefSeq" id="YP_010676995.1">
    <property type="nucleotide sequence ID" value="NC_071016.1"/>
</dbReference>
<evidence type="ECO:0000313" key="3">
    <source>
        <dbReference type="Proteomes" id="UP000300340"/>
    </source>
</evidence>
<dbReference type="KEGG" id="vg:77953361"/>
<evidence type="ECO:0000256" key="1">
    <source>
        <dbReference type="SAM" id="Coils"/>
    </source>
</evidence>
<organism evidence="2 3">
    <name type="scientific">Shewanella phage X14</name>
    <dbReference type="NCBI Taxonomy" id="2576871"/>
    <lineage>
        <taxon>Viruses</taxon>
        <taxon>Duplodnaviria</taxon>
        <taxon>Heunggongvirae</taxon>
        <taxon>Uroviricota</taxon>
        <taxon>Caudoviricetes</taxon>
        <taxon>Bocovirus</taxon>
        <taxon>Bocovirus X14</taxon>
    </lineage>
</organism>
<feature type="coiled-coil region" evidence="1">
    <location>
        <begin position="631"/>
        <end position="681"/>
    </location>
</feature>
<evidence type="ECO:0000313" key="2">
    <source>
        <dbReference type="EMBL" id="QCQ65288.1"/>
    </source>
</evidence>
<dbReference type="Proteomes" id="UP000300340">
    <property type="component" value="Segment"/>
</dbReference>
<sequence length="716" mass="80015">MAKSKIEQLYAKPVKQKKGDKSDDSLLCTARKRARDGATYWKENWEAAEDDLKFLAGEQWPSQVRTERELEQRPCLVNNVLPTFVDQVLGDQRQNRPAIKVSATDVVRVPDSETGEDTTLRISNTTGKTDYELAEVFTGLIKNIEYNCDAETSYDIAFQSAVESGMGYLRVRSDYLADDSFEQDLIIDHIENQFAVTMDPNAKERDRSDMNWCLIDDTMEKEAFKELYPDANADPVNSDSVDDMGTWYSDNSVKISEYFTREPCIKEVALLSDGRSVYMDELEPIVDELLAKGVSIVRTRKVKTYKVFWRKITGLDVLEGPVELPCSTIPVVPVWGKALVIKKKIIFRSIIRHSKDAQRMANYWDSAATEAVALAPKAPFIGSEGHTEGYEHQWETANTVNRSVLTYVPQYQGDPGPRREQPATIPAAEITLGMNSSEKIKATLGMYDASLGAMGNETSGRAIVARQRQGDRGSFAFIDNLTKAIRRVGKIMVEMIPKIYDTERVVRLKFSDETEDFVKLNEQILDEQTNEWVTINDLNVAKYDVVVTTGPAYSTQRQEAAESLIQFAQAVPASAAVIADLIAQNMDFPGADVMAERLKKIVPPNVLTNDEREKLAEDMPDQDQPTPEQQLQMKELEVRSQEAEAKSVTAQANNEKSAATIAKAQADLVQAQLETAEAQAQLQAIQSGQGEAYQQVRELVAEALAELMANNQNVKA</sequence>
<accession>A0A4P8NFW7</accession>
<reference evidence="2 3" key="1">
    <citation type="submission" date="2019-04" db="EMBL/GenBank/DDBJ databases">
        <title>Characterization and complete genome sequence analysis of a novel Podoviridae phage X14.</title>
        <authorList>
            <person name="Liu Y."/>
        </authorList>
    </citation>
    <scope>NUCLEOTIDE SEQUENCE [LARGE SCALE GENOMIC DNA]</scope>
</reference>
<dbReference type="InterPro" id="IPR032427">
    <property type="entry name" value="P22_portal"/>
</dbReference>
<dbReference type="GeneID" id="77953361"/>
<proteinExistence type="predicted"/>
<name>A0A4P8NFW7_9CAUD</name>
<dbReference type="EMBL" id="MK796797">
    <property type="protein sequence ID" value="QCQ65288.1"/>
    <property type="molecule type" value="Genomic_DNA"/>
</dbReference>
<keyword evidence="1" id="KW-0175">Coiled coil</keyword>
<keyword evidence="3" id="KW-1185">Reference proteome</keyword>
<dbReference type="Pfam" id="PF16510">
    <property type="entry name" value="P22_portal"/>
    <property type="match status" value="1"/>
</dbReference>